<comment type="caution">
    <text evidence="1">The sequence shown here is derived from an EMBL/GenBank/DDBJ whole genome shotgun (WGS) entry which is preliminary data.</text>
</comment>
<accession>A0ACC6IEI1</accession>
<evidence type="ECO:0000313" key="1">
    <source>
        <dbReference type="EMBL" id="MDR6209023.1"/>
    </source>
</evidence>
<protein>
    <submittedName>
        <fullName evidence="1">Peptide/nickel transport system permease protein</fullName>
    </submittedName>
</protein>
<dbReference type="EMBL" id="JAVIZJ010000002">
    <property type="protein sequence ID" value="MDR6209023.1"/>
    <property type="molecule type" value="Genomic_DNA"/>
</dbReference>
<keyword evidence="2" id="KW-1185">Reference proteome</keyword>
<dbReference type="Proteomes" id="UP001261666">
    <property type="component" value="Unassembled WGS sequence"/>
</dbReference>
<proteinExistence type="predicted"/>
<gene>
    <name evidence="1" type="ORF">QE364_000715</name>
</gene>
<evidence type="ECO:0000313" key="2">
    <source>
        <dbReference type="Proteomes" id="UP001261666"/>
    </source>
</evidence>
<organism evidence="1 2">
    <name type="scientific">Nocardioides zeae</name>
    <dbReference type="NCBI Taxonomy" id="1457234"/>
    <lineage>
        <taxon>Bacteria</taxon>
        <taxon>Bacillati</taxon>
        <taxon>Actinomycetota</taxon>
        <taxon>Actinomycetes</taxon>
        <taxon>Propionibacteriales</taxon>
        <taxon>Nocardioidaceae</taxon>
        <taxon>Nocardioides</taxon>
    </lineage>
</organism>
<reference evidence="1" key="1">
    <citation type="submission" date="2023-08" db="EMBL/GenBank/DDBJ databases">
        <title>Functional and genomic diversity of the sorghum phyllosphere microbiome.</title>
        <authorList>
            <person name="Shade A."/>
        </authorList>
    </citation>
    <scope>NUCLEOTIDE SEQUENCE</scope>
    <source>
        <strain evidence="1">SORGH_AS_0885</strain>
    </source>
</reference>
<name>A0ACC6IEI1_9ACTN</name>
<sequence>MAIWVLVALTSPAWTPYDPVTDQNLAERLAGPSAAHWFGTDYLGRDVFSRVMAGARLSLPVAGAAVAAALLIGSTLGAVAGFAGGLVDEVAMRVSDLFMSFPAMILALAIAAALGPSALNVVIAIAAVTWPEYTRLMRGQVLAVKGNLHVLAAESVGCLRRRVFRKHVLPFATPALVVKATVDLGMAVLLAAGLSFIGVGAPPPAPEWGSMVSEAAGRIDQWWLGLFPGLAILSIVVSVNFVGDAMRDRYDPRMRAQRGRRTRTARLATPAGGAS</sequence>